<dbReference type="RefSeq" id="WP_150967953.1">
    <property type="nucleotide sequence ID" value="NZ_VZDO01000001.1"/>
</dbReference>
<keyword evidence="4" id="KW-1185">Reference proteome</keyword>
<feature type="transmembrane region" description="Helical" evidence="1">
    <location>
        <begin position="53"/>
        <end position="75"/>
    </location>
</feature>
<gene>
    <name evidence="3" type="ORF">F6X38_02575</name>
</gene>
<feature type="chain" id="PRO_5031266680" evidence="2">
    <location>
        <begin position="24"/>
        <end position="92"/>
    </location>
</feature>
<dbReference type="EMBL" id="VZDO01000001">
    <property type="protein sequence ID" value="KAB0682980.1"/>
    <property type="molecule type" value="Genomic_DNA"/>
</dbReference>
<keyword evidence="1" id="KW-0812">Transmembrane</keyword>
<organism evidence="3 4">
    <name type="scientific">Plantimonas leprariae</name>
    <dbReference type="NCBI Taxonomy" id="2615207"/>
    <lineage>
        <taxon>Bacteria</taxon>
        <taxon>Pseudomonadati</taxon>
        <taxon>Pseudomonadota</taxon>
        <taxon>Alphaproteobacteria</taxon>
        <taxon>Hyphomicrobiales</taxon>
        <taxon>Aurantimonadaceae</taxon>
        <taxon>Plantimonas</taxon>
    </lineage>
</organism>
<evidence type="ECO:0000313" key="4">
    <source>
        <dbReference type="Proteomes" id="UP000432089"/>
    </source>
</evidence>
<keyword evidence="1" id="KW-1133">Transmembrane helix</keyword>
<accession>A0A7V7TYA2</accession>
<evidence type="ECO:0000256" key="1">
    <source>
        <dbReference type="SAM" id="Phobius"/>
    </source>
</evidence>
<reference evidence="3 4" key="1">
    <citation type="submission" date="2019-09" db="EMBL/GenBank/DDBJ databases">
        <title>YIM 132180 draft genome.</title>
        <authorList>
            <person name="Zhang K."/>
        </authorList>
    </citation>
    <scope>NUCLEOTIDE SEQUENCE [LARGE SCALE GENOMIC DNA]</scope>
    <source>
        <strain evidence="3 4">YIM 132180</strain>
    </source>
</reference>
<dbReference type="AlphaFoldDB" id="A0A7V7TYA2"/>
<protein>
    <submittedName>
        <fullName evidence="3">Uncharacterized protein</fullName>
    </submittedName>
</protein>
<dbReference type="Proteomes" id="UP000432089">
    <property type="component" value="Unassembled WGS sequence"/>
</dbReference>
<keyword evidence="1" id="KW-0472">Membrane</keyword>
<evidence type="ECO:0000256" key="2">
    <source>
        <dbReference type="SAM" id="SignalP"/>
    </source>
</evidence>
<name>A0A7V7TYA2_9HYPH</name>
<evidence type="ECO:0000313" key="3">
    <source>
        <dbReference type="EMBL" id="KAB0682980.1"/>
    </source>
</evidence>
<feature type="signal peptide" evidence="2">
    <location>
        <begin position="1"/>
        <end position="23"/>
    </location>
</feature>
<proteinExistence type="predicted"/>
<keyword evidence="2" id="KW-0732">Signal</keyword>
<sequence>MLLSTVLCIFFACGFAMFFLANAASFVLAVAILSAAETVLVFKLGTGFHHGLVNGTLALGSMQFGYFAALALAACRVRLGSTIRIPDRAGEV</sequence>
<comment type="caution">
    <text evidence="3">The sequence shown here is derived from an EMBL/GenBank/DDBJ whole genome shotgun (WGS) entry which is preliminary data.</text>
</comment>